<protein>
    <submittedName>
        <fullName evidence="5">Crp/Fnr family transcriptional regulator</fullName>
    </submittedName>
</protein>
<dbReference type="Gene3D" id="1.10.10.10">
    <property type="entry name" value="Winged helix-like DNA-binding domain superfamily/Winged helix DNA-binding domain"/>
    <property type="match status" value="1"/>
</dbReference>
<gene>
    <name evidence="5" type="ORF">D1610_07820</name>
</gene>
<evidence type="ECO:0000313" key="5">
    <source>
        <dbReference type="EMBL" id="RHW18359.1"/>
    </source>
</evidence>
<keyword evidence="6" id="KW-1185">Reference proteome</keyword>
<keyword evidence="1" id="KW-0805">Transcription regulation</keyword>
<proteinExistence type="predicted"/>
<dbReference type="CDD" id="cd00038">
    <property type="entry name" value="CAP_ED"/>
    <property type="match status" value="1"/>
</dbReference>
<organism evidence="5 6">
    <name type="scientific">Sphingomonas gilva</name>
    <dbReference type="NCBI Taxonomy" id="2305907"/>
    <lineage>
        <taxon>Bacteria</taxon>
        <taxon>Pseudomonadati</taxon>
        <taxon>Pseudomonadota</taxon>
        <taxon>Alphaproteobacteria</taxon>
        <taxon>Sphingomonadales</taxon>
        <taxon>Sphingomonadaceae</taxon>
        <taxon>Sphingomonas</taxon>
    </lineage>
</organism>
<dbReference type="AlphaFoldDB" id="A0A396RPN0"/>
<dbReference type="SUPFAM" id="SSF51206">
    <property type="entry name" value="cAMP-binding domain-like"/>
    <property type="match status" value="1"/>
</dbReference>
<name>A0A396RPN0_9SPHN</name>
<dbReference type="GO" id="GO:0006355">
    <property type="term" value="P:regulation of DNA-templated transcription"/>
    <property type="evidence" value="ECO:0007669"/>
    <property type="project" value="InterPro"/>
</dbReference>
<dbReference type="InterPro" id="IPR000595">
    <property type="entry name" value="cNMP-bd_dom"/>
</dbReference>
<evidence type="ECO:0000259" key="4">
    <source>
        <dbReference type="PROSITE" id="PS51063"/>
    </source>
</evidence>
<sequence length="313" mass="34377">MRLIALTSRAPWDVARLRRSVQKAAGRNFAPCATCGRADRICPMPSEAMLHERRPVAPHSGHAHAPDPLLARKLDYHQPLSRLERDVLAKALSLDVRTVQQRTILLEQGAAATKLAVMLDGWACRQKTLPDGRRQIVAFYLPGDVCDFSVLMAPAIDSTIELLPGARVAGISRDALGMLNRSQPRITRGLWWESQAAAAIQREWMINIGQRGARARIAHLICEIVTRLDAVGLMKHGRCALPITQADLGDACAMTTAHTNRTLRQLRDEKLISWRDNVLEVPDREALSAAAAFSAAYLQLSGAEEGALLALEL</sequence>
<evidence type="ECO:0000256" key="1">
    <source>
        <dbReference type="ARBA" id="ARBA00023015"/>
    </source>
</evidence>
<dbReference type="Proteomes" id="UP000266693">
    <property type="component" value="Unassembled WGS sequence"/>
</dbReference>
<dbReference type="InterPro" id="IPR018490">
    <property type="entry name" value="cNMP-bd_dom_sf"/>
</dbReference>
<dbReference type="InterPro" id="IPR014710">
    <property type="entry name" value="RmlC-like_jellyroll"/>
</dbReference>
<comment type="caution">
    <text evidence="5">The sequence shown here is derived from an EMBL/GenBank/DDBJ whole genome shotgun (WGS) entry which is preliminary data.</text>
</comment>
<dbReference type="Pfam" id="PF00027">
    <property type="entry name" value="cNMP_binding"/>
    <property type="match status" value="1"/>
</dbReference>
<dbReference type="Pfam" id="PF13545">
    <property type="entry name" value="HTH_Crp_2"/>
    <property type="match status" value="1"/>
</dbReference>
<dbReference type="InterPro" id="IPR012318">
    <property type="entry name" value="HTH_CRP"/>
</dbReference>
<keyword evidence="2" id="KW-0238">DNA-binding</keyword>
<reference evidence="5 6" key="1">
    <citation type="submission" date="2018-08" db="EMBL/GenBank/DDBJ databases">
        <title>The multiple taxonomic identification of Sphingomonas gilva.</title>
        <authorList>
            <person name="Zhu D."/>
            <person name="Zheng S."/>
        </authorList>
    </citation>
    <scope>NUCLEOTIDE SEQUENCE [LARGE SCALE GENOMIC DNA]</scope>
    <source>
        <strain evidence="5 6">ZDH117</strain>
    </source>
</reference>
<dbReference type="InterPro" id="IPR036390">
    <property type="entry name" value="WH_DNA-bd_sf"/>
</dbReference>
<dbReference type="PROSITE" id="PS51063">
    <property type="entry name" value="HTH_CRP_2"/>
    <property type="match status" value="1"/>
</dbReference>
<dbReference type="GO" id="GO:0003677">
    <property type="term" value="F:DNA binding"/>
    <property type="evidence" value="ECO:0007669"/>
    <property type="project" value="UniProtKB-KW"/>
</dbReference>
<keyword evidence="3" id="KW-0804">Transcription</keyword>
<dbReference type="Gene3D" id="2.60.120.10">
    <property type="entry name" value="Jelly Rolls"/>
    <property type="match status" value="1"/>
</dbReference>
<feature type="domain" description="HTH crp-type" evidence="4">
    <location>
        <begin position="211"/>
        <end position="285"/>
    </location>
</feature>
<dbReference type="OrthoDB" id="6155297at2"/>
<evidence type="ECO:0000256" key="3">
    <source>
        <dbReference type="ARBA" id="ARBA00023163"/>
    </source>
</evidence>
<evidence type="ECO:0000256" key="2">
    <source>
        <dbReference type="ARBA" id="ARBA00023125"/>
    </source>
</evidence>
<dbReference type="SUPFAM" id="SSF46785">
    <property type="entry name" value="Winged helix' DNA-binding domain"/>
    <property type="match status" value="1"/>
</dbReference>
<evidence type="ECO:0000313" key="6">
    <source>
        <dbReference type="Proteomes" id="UP000266693"/>
    </source>
</evidence>
<accession>A0A396RPN0</accession>
<dbReference type="EMBL" id="QWLV01000002">
    <property type="protein sequence ID" value="RHW18359.1"/>
    <property type="molecule type" value="Genomic_DNA"/>
</dbReference>
<dbReference type="InterPro" id="IPR036388">
    <property type="entry name" value="WH-like_DNA-bd_sf"/>
</dbReference>